<dbReference type="Pfam" id="PF00353">
    <property type="entry name" value="HemolysinCabind"/>
    <property type="match status" value="4"/>
</dbReference>
<dbReference type="InterPro" id="IPR015919">
    <property type="entry name" value="Cadherin-like_sf"/>
</dbReference>
<dbReference type="AlphaFoldDB" id="A0A5N3P5U6"/>
<name>A0A5N3P5U6_9HYPH</name>
<reference evidence="4 5" key="1">
    <citation type="journal article" date="2019" name="Microorganisms">
        <title>Genome Insights into the Novel Species Microvirga brassicacearum, a Rapeseed Endophyte with Biotechnological Potential.</title>
        <authorList>
            <person name="Jimenez-Gomez A."/>
            <person name="Saati-Santamaria Z."/>
            <person name="Igual J.M."/>
            <person name="Rivas R."/>
            <person name="Mateos P.F."/>
            <person name="Garcia-Fraile P."/>
        </authorList>
    </citation>
    <scope>NUCLEOTIDE SEQUENCE [LARGE SCALE GENOMIC DNA]</scope>
    <source>
        <strain evidence="4 5">CDVBN77</strain>
    </source>
</reference>
<evidence type="ECO:0000259" key="3">
    <source>
        <dbReference type="PROSITE" id="PS50268"/>
    </source>
</evidence>
<dbReference type="GO" id="GO:0005576">
    <property type="term" value="C:extracellular region"/>
    <property type="evidence" value="ECO:0007669"/>
    <property type="project" value="UniProtKB-SubCell"/>
</dbReference>
<dbReference type="InterPro" id="IPR011049">
    <property type="entry name" value="Serralysin-like_metalloprot_C"/>
</dbReference>
<keyword evidence="5" id="KW-1185">Reference proteome</keyword>
<proteinExistence type="predicted"/>
<dbReference type="PANTHER" id="PTHR38340:SF1">
    <property type="entry name" value="S-LAYER PROTEIN"/>
    <property type="match status" value="1"/>
</dbReference>
<comment type="subcellular location">
    <subcellularLocation>
        <location evidence="1">Secreted</location>
    </subcellularLocation>
</comment>
<dbReference type="CDD" id="cd11304">
    <property type="entry name" value="Cadherin_repeat"/>
    <property type="match status" value="1"/>
</dbReference>
<dbReference type="InterPro" id="IPR002126">
    <property type="entry name" value="Cadherin-like_dom"/>
</dbReference>
<sequence>MPTAPWGEKFTHGPSGGSPYFGETTALSDGRFLETWSELENRGGVSETFSVCARIVNADGSVAGPVFKVNQTDGPPVGQPHVAVLADGGFVVVYEQINGSTHNLVWHRYNKDGVSLGESSEARNVEPLNPSVTALSTGGFAITVTNRNGISSDDGIGHLVFDSSGIKIKDTIEYKGNIHVKNQACFLLPGSDSYVNFFIEDVFNSQSKKWEPFRKFDIRQNDGAVIVDSTIMAVADGDMNNPSVAMLDSNGGEFVAVWVTKTAVKARVYGFDGTSHGSAFDIGVLTPSPYATHHAAAALPGGRFVVAYKDNGGLQIKVFNNSGLTTETMSISAAEAGHISDTSITVLNDGRFVVEWEGGGNVNGRIFDPREAGSNWTANDSGQQHGGTAFGDHLAGGAGNDRFYAVDGSDFLTGGGGNDTLLGGAGNDWLDGGAGADVLDGGADWDVASYLSTPGSAGGIFIDMSSNQNGGAAAGDTLIAIEVVQGTNASDWIAGMNGNGVELLGEGGTDVLIGMNGGDILRGGADDDTLEGGAGADELYGGSGNNILEGGAGGDLLDGTGGWGVADYHNAEADSSGRGVKIDLASVDGSANTGNEAAGDRFINVNGVIGSAHADQLVGNGNANWMIGNDGYDLIKGQAGNDTLFGSDGDDTLVGGEGNDSLDGGVGEGDNTAVFYGDAADYAITENPDGTVTVADNGTNSDGTDLLKNIRLLAFDDRTIALGNTAPEEIEMTHRTVAENAAVGTPVSKLFADDAEGDLFTFSLASTNGPFAIQGDNLVLTGRLDFETQPQHTVTIVATDVFGAESRRDFTISVTDVAEAGGSGGSPDGGLTIYGTPRADALSGASGNDAIWGLAGKDALYGNAGNDRLCGGRGNDRLTGGDGLDIFVFDAKLAKSNAANKKANLDKITDFSVPDDMIYLAKSVFKKIAKKGVLSKSAFHKGSEAHDANDRIIYNKKTGALFYDRDGNGDAAQIQIASLSKNLKAISQDDFFIT</sequence>
<dbReference type="Gene3D" id="2.150.10.10">
    <property type="entry name" value="Serralysin-like metalloprotease, C-terminal"/>
    <property type="match status" value="3"/>
</dbReference>
<keyword evidence="2" id="KW-0964">Secreted</keyword>
<dbReference type="PANTHER" id="PTHR38340">
    <property type="entry name" value="S-LAYER PROTEIN"/>
    <property type="match status" value="1"/>
</dbReference>
<dbReference type="PROSITE" id="PS50268">
    <property type="entry name" value="CADHERIN_2"/>
    <property type="match status" value="1"/>
</dbReference>
<dbReference type="InterPro" id="IPR001343">
    <property type="entry name" value="Hemolysn_Ca-bd"/>
</dbReference>
<dbReference type="EMBL" id="VCMV01000043">
    <property type="protein sequence ID" value="KAB0265089.1"/>
    <property type="molecule type" value="Genomic_DNA"/>
</dbReference>
<dbReference type="GO" id="GO:0007156">
    <property type="term" value="P:homophilic cell adhesion via plasma membrane adhesion molecules"/>
    <property type="evidence" value="ECO:0007669"/>
    <property type="project" value="InterPro"/>
</dbReference>
<evidence type="ECO:0000256" key="1">
    <source>
        <dbReference type="ARBA" id="ARBA00004613"/>
    </source>
</evidence>
<dbReference type="SMART" id="SM00112">
    <property type="entry name" value="CA"/>
    <property type="match status" value="1"/>
</dbReference>
<dbReference type="RefSeq" id="WP_150947850.1">
    <property type="nucleotide sequence ID" value="NZ_VCMV01000043.1"/>
</dbReference>
<dbReference type="Gene3D" id="2.60.40.60">
    <property type="entry name" value="Cadherins"/>
    <property type="match status" value="1"/>
</dbReference>
<evidence type="ECO:0000313" key="4">
    <source>
        <dbReference type="EMBL" id="KAB0265089.1"/>
    </source>
</evidence>
<dbReference type="SUPFAM" id="SSF51120">
    <property type="entry name" value="beta-Roll"/>
    <property type="match status" value="3"/>
</dbReference>
<dbReference type="PROSITE" id="PS00330">
    <property type="entry name" value="HEMOLYSIN_CALCIUM"/>
    <property type="match status" value="7"/>
</dbReference>
<accession>A0A5N3P5U6</accession>
<dbReference type="GO" id="GO:0016020">
    <property type="term" value="C:membrane"/>
    <property type="evidence" value="ECO:0007669"/>
    <property type="project" value="InterPro"/>
</dbReference>
<dbReference type="GO" id="GO:0005509">
    <property type="term" value="F:calcium ion binding"/>
    <property type="evidence" value="ECO:0007669"/>
    <property type="project" value="InterPro"/>
</dbReference>
<evidence type="ECO:0000256" key="2">
    <source>
        <dbReference type="ARBA" id="ARBA00022525"/>
    </source>
</evidence>
<organism evidence="4 5">
    <name type="scientific">Microvirga brassicacearum</name>
    <dbReference type="NCBI Taxonomy" id="2580413"/>
    <lineage>
        <taxon>Bacteria</taxon>
        <taxon>Pseudomonadati</taxon>
        <taxon>Pseudomonadota</taxon>
        <taxon>Alphaproteobacteria</taxon>
        <taxon>Hyphomicrobiales</taxon>
        <taxon>Methylobacteriaceae</taxon>
        <taxon>Microvirga</taxon>
    </lineage>
</organism>
<protein>
    <recommendedName>
        <fullName evidence="3">Cadherin domain-containing protein</fullName>
    </recommendedName>
</protein>
<dbReference type="Proteomes" id="UP000325684">
    <property type="component" value="Unassembled WGS sequence"/>
</dbReference>
<feature type="domain" description="Cadherin" evidence="3">
    <location>
        <begin position="729"/>
        <end position="829"/>
    </location>
</feature>
<dbReference type="InterPro" id="IPR018511">
    <property type="entry name" value="Hemolysin-typ_Ca-bd_CS"/>
</dbReference>
<evidence type="ECO:0000313" key="5">
    <source>
        <dbReference type="Proteomes" id="UP000325684"/>
    </source>
</evidence>
<dbReference type="OrthoDB" id="8019836at2"/>
<dbReference type="SUPFAM" id="SSF49313">
    <property type="entry name" value="Cadherin-like"/>
    <property type="match status" value="1"/>
</dbReference>
<gene>
    <name evidence="4" type="ORF">FEZ63_20160</name>
</gene>
<dbReference type="PRINTS" id="PR00313">
    <property type="entry name" value="CABNDNGRPT"/>
</dbReference>
<comment type="caution">
    <text evidence="4">The sequence shown here is derived from an EMBL/GenBank/DDBJ whole genome shotgun (WGS) entry which is preliminary data.</text>
</comment>
<dbReference type="InterPro" id="IPR050557">
    <property type="entry name" value="RTX_toxin/Mannuronan_C5-epim"/>
</dbReference>